<dbReference type="RefSeq" id="WP_379732928.1">
    <property type="nucleotide sequence ID" value="NZ_JBHRVV010000001.1"/>
</dbReference>
<keyword evidence="1" id="KW-0812">Transmembrane</keyword>
<evidence type="ECO:0000256" key="1">
    <source>
        <dbReference type="SAM" id="Phobius"/>
    </source>
</evidence>
<accession>A0ABV7PCI7</accession>
<reference evidence="3" key="1">
    <citation type="journal article" date="2019" name="Int. J. Syst. Evol. Microbiol.">
        <title>The Global Catalogue of Microorganisms (GCM) 10K type strain sequencing project: providing services to taxonomists for standard genome sequencing and annotation.</title>
        <authorList>
            <consortium name="The Broad Institute Genomics Platform"/>
            <consortium name="The Broad Institute Genome Sequencing Center for Infectious Disease"/>
            <person name="Wu L."/>
            <person name="Ma J."/>
        </authorList>
    </citation>
    <scope>NUCLEOTIDE SEQUENCE [LARGE SCALE GENOMIC DNA]</scope>
    <source>
        <strain evidence="3">CCM 7480</strain>
    </source>
</reference>
<feature type="transmembrane region" description="Helical" evidence="1">
    <location>
        <begin position="20"/>
        <end position="42"/>
    </location>
</feature>
<name>A0ABV7PCI7_9BURK</name>
<protein>
    <recommendedName>
        <fullName evidence="4">Transmembrane protein</fullName>
    </recommendedName>
</protein>
<gene>
    <name evidence="2" type="ORF">ACFOPH_01095</name>
</gene>
<evidence type="ECO:0008006" key="4">
    <source>
        <dbReference type="Google" id="ProtNLM"/>
    </source>
</evidence>
<proteinExistence type="predicted"/>
<evidence type="ECO:0000313" key="3">
    <source>
        <dbReference type="Proteomes" id="UP001595665"/>
    </source>
</evidence>
<keyword evidence="1" id="KW-1133">Transmembrane helix</keyword>
<comment type="caution">
    <text evidence="2">The sequence shown here is derived from an EMBL/GenBank/DDBJ whole genome shotgun (WGS) entry which is preliminary data.</text>
</comment>
<organism evidence="2 3">
    <name type="scientific">Massilia haematophila</name>
    <dbReference type="NCBI Taxonomy" id="457923"/>
    <lineage>
        <taxon>Bacteria</taxon>
        <taxon>Pseudomonadati</taxon>
        <taxon>Pseudomonadota</taxon>
        <taxon>Betaproteobacteria</taxon>
        <taxon>Burkholderiales</taxon>
        <taxon>Oxalobacteraceae</taxon>
        <taxon>Telluria group</taxon>
        <taxon>Massilia</taxon>
    </lineage>
</organism>
<sequence length="189" mass="20763">MKNAALAPLVLRLRLVLGRLSPLLFLAALLYAAAFATLAWLVPARDALEHERALARRAAAQPPPAPQAAPVASADANLALFYDSLGQKRYVEQQVKTLFGIAAKTGLVLRQGEYKSGYDRNAKLYTYQVNLPVQGSYGQVWQFALLSLRAIPFASLDDISFRRDTIGQANVEARLRLTLYVLETPGVPR</sequence>
<dbReference type="Proteomes" id="UP001595665">
    <property type="component" value="Unassembled WGS sequence"/>
</dbReference>
<keyword evidence="1" id="KW-0472">Membrane</keyword>
<dbReference type="EMBL" id="JBHRVV010000001">
    <property type="protein sequence ID" value="MFC3456848.1"/>
    <property type="molecule type" value="Genomic_DNA"/>
</dbReference>
<keyword evidence="3" id="KW-1185">Reference proteome</keyword>
<evidence type="ECO:0000313" key="2">
    <source>
        <dbReference type="EMBL" id="MFC3456848.1"/>
    </source>
</evidence>